<dbReference type="STRING" id="1045558.SAMN05216175_103172"/>
<dbReference type="Proteomes" id="UP000198623">
    <property type="component" value="Unassembled WGS sequence"/>
</dbReference>
<gene>
    <name evidence="1" type="ORF">SAMN05216175_103172</name>
</gene>
<proteinExistence type="predicted"/>
<evidence type="ECO:0000313" key="1">
    <source>
        <dbReference type="EMBL" id="SFG08591.1"/>
    </source>
</evidence>
<name>A0A1I2P539_9GAMM</name>
<keyword evidence="2" id="KW-1185">Reference proteome</keyword>
<organism evidence="1 2">
    <name type="scientific">Neptunomonas qingdaonensis</name>
    <dbReference type="NCBI Taxonomy" id="1045558"/>
    <lineage>
        <taxon>Bacteria</taxon>
        <taxon>Pseudomonadati</taxon>
        <taxon>Pseudomonadota</taxon>
        <taxon>Gammaproteobacteria</taxon>
        <taxon>Oceanospirillales</taxon>
        <taxon>Oceanospirillaceae</taxon>
        <taxon>Neptunomonas</taxon>
    </lineage>
</organism>
<accession>A0A1I2P539</accession>
<protein>
    <submittedName>
        <fullName evidence="1">Uncharacterized protein</fullName>
    </submittedName>
</protein>
<reference evidence="2" key="1">
    <citation type="submission" date="2016-10" db="EMBL/GenBank/DDBJ databases">
        <authorList>
            <person name="Varghese N."/>
            <person name="Submissions S."/>
        </authorList>
    </citation>
    <scope>NUCLEOTIDE SEQUENCE [LARGE SCALE GENOMIC DNA]</scope>
    <source>
        <strain evidence="2">CGMCC 1.10971</strain>
    </source>
</reference>
<dbReference type="RefSeq" id="WP_332311452.1">
    <property type="nucleotide sequence ID" value="NZ_FOOU01000003.1"/>
</dbReference>
<sequence>MMQHHKKSIEDFWQQLELTIDQLLSSRQDNQFDADSLLSEYRSTLHKIDENLTFHFERDEDDGPVEMIFGCDGYPESIHSVLSLVGAAPALNGIRFTAFNHRYDPIPNYINVADEVCELSDYWYSLHSIENKLHLTIYMHDVSFMLDIDPRVEAVMIFLDALIGEFELMTRVWSLDWLELPEDPVDFHLRPLSELREGFDQLKHAVSPIGITIH</sequence>
<evidence type="ECO:0000313" key="2">
    <source>
        <dbReference type="Proteomes" id="UP000198623"/>
    </source>
</evidence>
<dbReference type="EMBL" id="FOOU01000003">
    <property type="protein sequence ID" value="SFG08591.1"/>
    <property type="molecule type" value="Genomic_DNA"/>
</dbReference>
<dbReference type="AlphaFoldDB" id="A0A1I2P539"/>